<dbReference type="Gene3D" id="1.10.10.10">
    <property type="entry name" value="Winged helix-like DNA-binding domain superfamily/Winged helix DNA-binding domain"/>
    <property type="match status" value="1"/>
</dbReference>
<dbReference type="PANTHER" id="PTHR39515">
    <property type="entry name" value="CONSERVED PROTEIN"/>
    <property type="match status" value="1"/>
</dbReference>
<keyword evidence="3" id="KW-0804">Transcription</keyword>
<reference evidence="6" key="1">
    <citation type="journal article" date="2019" name="Int. J. Syst. Evol. Microbiol.">
        <title>The Global Catalogue of Microorganisms (GCM) 10K type strain sequencing project: providing services to taxonomists for standard genome sequencing and annotation.</title>
        <authorList>
            <consortium name="The Broad Institute Genomics Platform"/>
            <consortium name="The Broad Institute Genome Sequencing Center for Infectious Disease"/>
            <person name="Wu L."/>
            <person name="Ma J."/>
        </authorList>
    </citation>
    <scope>NUCLEOTIDE SEQUENCE [LARGE SCALE GENOMIC DNA]</scope>
    <source>
        <strain evidence="6">JCM 16548</strain>
    </source>
</reference>
<keyword evidence="6" id="KW-1185">Reference proteome</keyword>
<gene>
    <name evidence="5" type="ORF">GCM10022204_31310</name>
</gene>
<protein>
    <recommendedName>
        <fullName evidence="4">HTH marR-type domain-containing protein</fullName>
    </recommendedName>
</protein>
<accession>A0ABP7DVP1</accession>
<dbReference type="InterPro" id="IPR036388">
    <property type="entry name" value="WH-like_DNA-bd_sf"/>
</dbReference>
<sequence>MQTAQPAADAMLSALMTVGRLMRQRQADDHVDPGTFWLIKTIAHTGPLRISELATAVNLDVSTVSRHVAQLERTGLVVRTPDPADGRAQLVGISDDGQQLLDDAFQRRRALLESTLSGWETTDITEFERLLAKFVSGINSENLKDPS</sequence>
<name>A0ABP7DVP1_9ACTN</name>
<dbReference type="InterPro" id="IPR023187">
    <property type="entry name" value="Tscrpt_reg_MarR-type_CS"/>
</dbReference>
<dbReference type="Pfam" id="PF01047">
    <property type="entry name" value="MarR"/>
    <property type="match status" value="1"/>
</dbReference>
<evidence type="ECO:0000313" key="5">
    <source>
        <dbReference type="EMBL" id="GAA3710565.1"/>
    </source>
</evidence>
<evidence type="ECO:0000313" key="6">
    <source>
        <dbReference type="Proteomes" id="UP001500051"/>
    </source>
</evidence>
<dbReference type="RefSeq" id="WP_344813333.1">
    <property type="nucleotide sequence ID" value="NZ_BAAAYX010000013.1"/>
</dbReference>
<organism evidence="5 6">
    <name type="scientific">Microlunatus aurantiacus</name>
    <dbReference type="NCBI Taxonomy" id="446786"/>
    <lineage>
        <taxon>Bacteria</taxon>
        <taxon>Bacillati</taxon>
        <taxon>Actinomycetota</taxon>
        <taxon>Actinomycetes</taxon>
        <taxon>Propionibacteriales</taxon>
        <taxon>Propionibacteriaceae</taxon>
        <taxon>Microlunatus</taxon>
    </lineage>
</organism>
<dbReference type="InterPro" id="IPR052526">
    <property type="entry name" value="HTH-type_Bedaq_tolerance"/>
</dbReference>
<evidence type="ECO:0000256" key="2">
    <source>
        <dbReference type="ARBA" id="ARBA00023125"/>
    </source>
</evidence>
<dbReference type="SUPFAM" id="SSF46785">
    <property type="entry name" value="Winged helix' DNA-binding domain"/>
    <property type="match status" value="1"/>
</dbReference>
<dbReference type="EMBL" id="BAAAYX010000013">
    <property type="protein sequence ID" value="GAA3710565.1"/>
    <property type="molecule type" value="Genomic_DNA"/>
</dbReference>
<comment type="caution">
    <text evidence="5">The sequence shown here is derived from an EMBL/GenBank/DDBJ whole genome shotgun (WGS) entry which is preliminary data.</text>
</comment>
<proteinExistence type="predicted"/>
<keyword evidence="2" id="KW-0238">DNA-binding</keyword>
<keyword evidence="1" id="KW-0805">Transcription regulation</keyword>
<evidence type="ECO:0000256" key="1">
    <source>
        <dbReference type="ARBA" id="ARBA00023015"/>
    </source>
</evidence>
<dbReference type="InterPro" id="IPR036390">
    <property type="entry name" value="WH_DNA-bd_sf"/>
</dbReference>
<evidence type="ECO:0000259" key="4">
    <source>
        <dbReference type="PROSITE" id="PS50995"/>
    </source>
</evidence>
<dbReference type="PROSITE" id="PS01117">
    <property type="entry name" value="HTH_MARR_1"/>
    <property type="match status" value="1"/>
</dbReference>
<dbReference type="PANTHER" id="PTHR39515:SF2">
    <property type="entry name" value="HTH-TYPE TRANSCRIPTIONAL REGULATOR RV0880"/>
    <property type="match status" value="1"/>
</dbReference>
<dbReference type="SMART" id="SM00347">
    <property type="entry name" value="HTH_MARR"/>
    <property type="match status" value="1"/>
</dbReference>
<dbReference type="PROSITE" id="PS50995">
    <property type="entry name" value="HTH_MARR_2"/>
    <property type="match status" value="1"/>
</dbReference>
<feature type="domain" description="HTH marR-type" evidence="4">
    <location>
        <begin position="8"/>
        <end position="136"/>
    </location>
</feature>
<dbReference type="PRINTS" id="PR00598">
    <property type="entry name" value="HTHMARR"/>
</dbReference>
<evidence type="ECO:0000256" key="3">
    <source>
        <dbReference type="ARBA" id="ARBA00023163"/>
    </source>
</evidence>
<dbReference type="CDD" id="cd00090">
    <property type="entry name" value="HTH_ARSR"/>
    <property type="match status" value="1"/>
</dbReference>
<dbReference type="InterPro" id="IPR000835">
    <property type="entry name" value="HTH_MarR-typ"/>
</dbReference>
<dbReference type="InterPro" id="IPR011991">
    <property type="entry name" value="ArsR-like_HTH"/>
</dbReference>
<dbReference type="Proteomes" id="UP001500051">
    <property type="component" value="Unassembled WGS sequence"/>
</dbReference>